<comment type="caution">
    <text evidence="3">The sequence shown here is derived from an EMBL/GenBank/DDBJ whole genome shotgun (WGS) entry which is preliminary data.</text>
</comment>
<dbReference type="InterPro" id="IPR025507">
    <property type="entry name" value="DUF4394"/>
</dbReference>
<feature type="domain" description="DUF4394" evidence="1">
    <location>
        <begin position="577"/>
        <end position="815"/>
    </location>
</feature>
<dbReference type="RefSeq" id="WP_106525357.1">
    <property type="nucleotide sequence ID" value="NZ_PYGD01000016.1"/>
</dbReference>
<evidence type="ECO:0000259" key="2">
    <source>
        <dbReference type="Pfam" id="PF18962"/>
    </source>
</evidence>
<dbReference type="AlphaFoldDB" id="A0A2P8CSN1"/>
<feature type="domain" description="DUF4394" evidence="1">
    <location>
        <begin position="44"/>
        <end position="287"/>
    </location>
</feature>
<feature type="domain" description="Secretion system C-terminal sorting" evidence="2">
    <location>
        <begin position="926"/>
        <end position="992"/>
    </location>
</feature>
<gene>
    <name evidence="3" type="ORF">B0I18_11615</name>
</gene>
<dbReference type="Pfam" id="PF18962">
    <property type="entry name" value="Por_Secre_tail"/>
    <property type="match status" value="1"/>
</dbReference>
<evidence type="ECO:0000313" key="4">
    <source>
        <dbReference type="Proteomes" id="UP000240572"/>
    </source>
</evidence>
<accession>A0A2P8CSN1</accession>
<reference evidence="3 4" key="1">
    <citation type="submission" date="2018-03" db="EMBL/GenBank/DDBJ databases">
        <title>Genomic Encyclopedia of Type Strains, Phase III (KMG-III): the genomes of soil and plant-associated and newly described type strains.</title>
        <authorList>
            <person name="Whitman W."/>
        </authorList>
    </citation>
    <scope>NUCLEOTIDE SEQUENCE [LARGE SCALE GENOMIC DNA]</scope>
    <source>
        <strain evidence="3 4">CGMCC 1.12700</strain>
    </source>
</reference>
<keyword evidence="4" id="KW-1185">Reference proteome</keyword>
<evidence type="ECO:0000313" key="3">
    <source>
        <dbReference type="EMBL" id="PSK87985.1"/>
    </source>
</evidence>
<dbReference type="Pfam" id="PF14339">
    <property type="entry name" value="DUF4394"/>
    <property type="match status" value="3"/>
</dbReference>
<sequence length="1001" mass="104160">MKKLHTPFKIRTEQLLRSLLAGSLLLAAAAPLSAQQIFALSNGNLVSFSAAVPLLTSAALPITGITPGQVISGMDFRPATGQLYILGYNSINGQARLYTVNTGTAVATPIGAAAVTLATGMSKLSFDFNPTVDRIRVTSANGNNYRLHPVTGAIAATDGNLAYLAGDIHAGTTPSVSAGAYTNSYIAATSTTLYNFDDNLNILTRQDPPNAGSLNTVGPSGLQITTGSRTDLDIYFDPVTSTNTAFFTANPTLSLTDNLYTINLATGAASLVGAIGLPGITPIDDIAIAIDRTVPPAIAGRIVYGLTSNAYLISFDSDAPGTIRSHAAITGITAGQALAGLDVRPLTGQLYAMGYNATTGESQLYTINPATAAATVINTTPVSLATGLTQISFDFNPTVDRIRVTAANGNNYRLHPLTGAIAATDLALAYAAGDIHAGATPAIAAGAYTNSYIGTTATQLYNYDITQNSITLQDPPNNGTLNTKGASGISVNPADPSVDMDIYFNSSTGTNQALLAANTGSSAFDFLYNVNLSTGAATAIGRIGFGTALTDIAVQIDNSLPAIIGQLTYAVTATQNIITFDNSNPGVIRSQAAITGIATGQVIAGMDMRPATGELYLMGYDNVTGNSQLYTLNAVTGIATAVAPAITLAAGMGNIGFDFNPTVDRIRVIGSNNASYRLIPTTGLLAATDVNLAYAAGDPNAGTTPNVSTCAYTNSFNGATTTTLYDYDHSLNIFAIQNPPNNGTLNTLGASGIIQNLADPTTDLDIYYSPTLLSNTAYFVANTATNDRLYSVNLASGAATDLGLIGNGIAIRDIAVHIEGAPLPLTLTSFRVNSAPCSAQLSWTTTDEKNVAHFQVERKGEQGGFEAIGTVAASNTTGQQAYTYTDKDLQEGKFLYRLKIQDADGGYHYSNTEARQISCGNSKINLYPNPARDYIRISLAGVSGTACSIRIVDVTGRTAYLKSATGAQTLTIPISQLVSGLYTVMVSDGNHMEILRFEKID</sequence>
<evidence type="ECO:0000259" key="1">
    <source>
        <dbReference type="Pfam" id="PF14339"/>
    </source>
</evidence>
<feature type="domain" description="DUF4394" evidence="1">
    <location>
        <begin position="312"/>
        <end position="553"/>
    </location>
</feature>
<dbReference type="InterPro" id="IPR026444">
    <property type="entry name" value="Secre_tail"/>
</dbReference>
<dbReference type="Proteomes" id="UP000240572">
    <property type="component" value="Unassembled WGS sequence"/>
</dbReference>
<protein>
    <submittedName>
        <fullName evidence="3">Putative secreted protein (Por secretion system target)</fullName>
    </submittedName>
</protein>
<dbReference type="OrthoDB" id="531718at2"/>
<name>A0A2P8CSN1_9BACT</name>
<proteinExistence type="predicted"/>
<dbReference type="EMBL" id="PYGD01000016">
    <property type="protein sequence ID" value="PSK87985.1"/>
    <property type="molecule type" value="Genomic_DNA"/>
</dbReference>
<organism evidence="3 4">
    <name type="scientific">Taibaiella chishuiensis</name>
    <dbReference type="NCBI Taxonomy" id="1434707"/>
    <lineage>
        <taxon>Bacteria</taxon>
        <taxon>Pseudomonadati</taxon>
        <taxon>Bacteroidota</taxon>
        <taxon>Chitinophagia</taxon>
        <taxon>Chitinophagales</taxon>
        <taxon>Chitinophagaceae</taxon>
        <taxon>Taibaiella</taxon>
    </lineage>
</organism>
<dbReference type="NCBIfam" id="TIGR04183">
    <property type="entry name" value="Por_Secre_tail"/>
    <property type="match status" value="1"/>
</dbReference>